<name>A0A0F9VHY9_9ZZZZ</name>
<proteinExistence type="predicted"/>
<dbReference type="AlphaFoldDB" id="A0A0F9VHY9"/>
<organism evidence="1">
    <name type="scientific">marine sediment metagenome</name>
    <dbReference type="NCBI Taxonomy" id="412755"/>
    <lineage>
        <taxon>unclassified sequences</taxon>
        <taxon>metagenomes</taxon>
        <taxon>ecological metagenomes</taxon>
    </lineage>
</organism>
<sequence>MKYVIDHSKTSGNEYELDACFHWDYWALPACVYWWTHADGLYNSCLDISVHILCFSFHFEWWKWGKEWEIK</sequence>
<dbReference type="EMBL" id="LAZR01000350">
    <property type="protein sequence ID" value="KKN73121.1"/>
    <property type="molecule type" value="Genomic_DNA"/>
</dbReference>
<evidence type="ECO:0000313" key="1">
    <source>
        <dbReference type="EMBL" id="KKN73121.1"/>
    </source>
</evidence>
<accession>A0A0F9VHY9</accession>
<comment type="caution">
    <text evidence="1">The sequence shown here is derived from an EMBL/GenBank/DDBJ whole genome shotgun (WGS) entry which is preliminary data.</text>
</comment>
<gene>
    <name evidence="1" type="ORF">LCGC14_0404300</name>
</gene>
<protein>
    <submittedName>
        <fullName evidence="1">Uncharacterized protein</fullName>
    </submittedName>
</protein>
<reference evidence="1" key="1">
    <citation type="journal article" date="2015" name="Nature">
        <title>Complex archaea that bridge the gap between prokaryotes and eukaryotes.</title>
        <authorList>
            <person name="Spang A."/>
            <person name="Saw J.H."/>
            <person name="Jorgensen S.L."/>
            <person name="Zaremba-Niedzwiedzka K."/>
            <person name="Martijn J."/>
            <person name="Lind A.E."/>
            <person name="van Eijk R."/>
            <person name="Schleper C."/>
            <person name="Guy L."/>
            <person name="Ettema T.J."/>
        </authorList>
    </citation>
    <scope>NUCLEOTIDE SEQUENCE</scope>
</reference>